<gene>
    <name evidence="1" type="ORF">EVG15_03910</name>
</gene>
<evidence type="ECO:0008006" key="3">
    <source>
        <dbReference type="Google" id="ProtNLM"/>
    </source>
</evidence>
<organism evidence="1 2">
    <name type="scientific">Candidatus Acididesulfobacter diazotrophicus</name>
    <dbReference type="NCBI Taxonomy" id="2597226"/>
    <lineage>
        <taxon>Bacteria</taxon>
        <taxon>Deltaproteobacteria</taxon>
        <taxon>Candidatus Acidulodesulfobacterales</taxon>
        <taxon>Candidatus Acididesulfobacter</taxon>
    </lineage>
</organism>
<comment type="caution">
    <text evidence="1">The sequence shown here is derived from an EMBL/GenBank/DDBJ whole genome shotgun (WGS) entry which is preliminary data.</text>
</comment>
<protein>
    <recommendedName>
        <fullName evidence="3">Roadblock/LC7 domain-containing protein</fullName>
    </recommendedName>
</protein>
<dbReference type="AlphaFoldDB" id="A0A519BNW6"/>
<evidence type="ECO:0000313" key="2">
    <source>
        <dbReference type="Proteomes" id="UP000319296"/>
    </source>
</evidence>
<dbReference type="Proteomes" id="UP000319296">
    <property type="component" value="Unassembled WGS sequence"/>
</dbReference>
<sequence>MVLEDIRYQLDQFSIFDDVRLSIEINNKKGVIYYNAGVIIGASFDDKKNIDVFRELKDLEGQISINVSIGEPMPDGIDEDKIDNKSLDEILELINNPEAVSSDNDNDNDNYDLNKNLQDDLSSFNYEVSNEAITAIGENLSQITGVEGVIALKSSGEVIYSKDIEDTDFESADTLFLFNQSKDLGGIFSFQDLNSVICEANNNYRKIIINNKNIIYSLIVSSSVQALKTQTEAVRLLES</sequence>
<accession>A0A519BNW6</accession>
<name>A0A519BNW6_9DELT</name>
<reference evidence="1 2" key="1">
    <citation type="journal article" date="2019" name="ISME J.">
        <title>Insights into ecological role of a new deltaproteobacterial order Candidatus Acidulodesulfobacterales by metagenomics and metatranscriptomics.</title>
        <authorList>
            <person name="Tan S."/>
            <person name="Liu J."/>
            <person name="Fang Y."/>
            <person name="Hedlund B.P."/>
            <person name="Lian Z.H."/>
            <person name="Huang L.Y."/>
            <person name="Li J.T."/>
            <person name="Huang L.N."/>
            <person name="Li W.J."/>
            <person name="Jiang H.C."/>
            <person name="Dong H.L."/>
            <person name="Shu W.S."/>
        </authorList>
    </citation>
    <scope>NUCLEOTIDE SEQUENCE [LARGE SCALE GENOMIC DNA]</scope>
    <source>
        <strain evidence="1">AP1</strain>
    </source>
</reference>
<evidence type="ECO:0000313" key="1">
    <source>
        <dbReference type="EMBL" id="RZD18965.1"/>
    </source>
</evidence>
<proteinExistence type="predicted"/>
<dbReference type="EMBL" id="SGBB01000004">
    <property type="protein sequence ID" value="RZD18965.1"/>
    <property type="molecule type" value="Genomic_DNA"/>
</dbReference>